<dbReference type="AlphaFoldDB" id="A0A248TES3"/>
<evidence type="ECO:0000313" key="1">
    <source>
        <dbReference type="EMBL" id="ASV66610.1"/>
    </source>
</evidence>
<evidence type="ECO:0000313" key="2">
    <source>
        <dbReference type="Proteomes" id="UP000215137"/>
    </source>
</evidence>
<dbReference type="Proteomes" id="UP000215137">
    <property type="component" value="Chromosome"/>
</dbReference>
<name>A0A248TES3_9BACI</name>
<organism evidence="1 2">
    <name type="scientific">Cytobacillus kochii</name>
    <dbReference type="NCBI Taxonomy" id="859143"/>
    <lineage>
        <taxon>Bacteria</taxon>
        <taxon>Bacillati</taxon>
        <taxon>Bacillota</taxon>
        <taxon>Bacilli</taxon>
        <taxon>Bacillales</taxon>
        <taxon>Bacillaceae</taxon>
        <taxon>Cytobacillus</taxon>
    </lineage>
</organism>
<reference evidence="1 2" key="1">
    <citation type="submission" date="2017-08" db="EMBL/GenBank/DDBJ databases">
        <title>Complete Genome Sequence of Bacillus kochii Oregon-R-modENCODE STRAIN BDGP4, isolated from Drosophila melanogaster gut.</title>
        <authorList>
            <person name="Wan K.H."/>
            <person name="Yu C."/>
            <person name="Park S."/>
            <person name="Hammonds A.S."/>
            <person name="Booth B.W."/>
            <person name="Celniker S.E."/>
        </authorList>
    </citation>
    <scope>NUCLEOTIDE SEQUENCE [LARGE SCALE GENOMIC DNA]</scope>
    <source>
        <strain evidence="1 2">BDGP4</strain>
    </source>
</reference>
<dbReference type="EMBL" id="CP022983">
    <property type="protein sequence ID" value="ASV66610.1"/>
    <property type="molecule type" value="Genomic_DNA"/>
</dbReference>
<accession>A0A248TES3</accession>
<keyword evidence="2" id="KW-1185">Reference proteome</keyword>
<gene>
    <name evidence="1" type="ORF">CKF48_04310</name>
</gene>
<proteinExistence type="predicted"/>
<dbReference type="KEGG" id="bko:CKF48_04310"/>
<protein>
    <submittedName>
        <fullName evidence="1">Uncharacterized protein</fullName>
    </submittedName>
</protein>
<sequence length="69" mass="7828">MKGVILETLCEYDAGARRIVDMFGLPIKCLPLSTFFYYPYLNSISQKGCYRPTRLVIAMINIAIEGCVF</sequence>